<dbReference type="OrthoDB" id="5390558at2759"/>
<feature type="compositionally biased region" description="Basic and acidic residues" evidence="1">
    <location>
        <begin position="87"/>
        <end position="98"/>
    </location>
</feature>
<reference evidence="3 4" key="1">
    <citation type="journal article" date="2018" name="MBio">
        <title>Comparative Genomics Reveals the Core Gene Toolbox for the Fungus-Insect Symbiosis.</title>
        <authorList>
            <person name="Wang Y."/>
            <person name="Stata M."/>
            <person name="Wang W."/>
            <person name="Stajich J.E."/>
            <person name="White M.M."/>
            <person name="Moncalvo J.M."/>
        </authorList>
    </citation>
    <scope>NUCLEOTIDE SEQUENCE [LARGE SCALE GENOMIC DNA]</scope>
    <source>
        <strain evidence="3 4">SC-DP-2</strain>
    </source>
</reference>
<protein>
    <recommendedName>
        <fullName evidence="2">Hyaluronan/mRNA-binding protein domain-containing protein</fullName>
    </recommendedName>
</protein>
<name>A0A2T9ZAK7_9FUNG</name>
<evidence type="ECO:0000313" key="4">
    <source>
        <dbReference type="Proteomes" id="UP000245609"/>
    </source>
</evidence>
<proteinExistence type="predicted"/>
<feature type="compositionally biased region" description="Basic and acidic residues" evidence="1">
    <location>
        <begin position="294"/>
        <end position="303"/>
    </location>
</feature>
<keyword evidence="4" id="KW-1185">Reference proteome</keyword>
<feature type="region of interest" description="Disordered" evidence="1">
    <location>
        <begin position="259"/>
        <end position="303"/>
    </location>
</feature>
<dbReference type="Gene3D" id="6.10.140.1040">
    <property type="match status" value="1"/>
</dbReference>
<feature type="compositionally biased region" description="Basic and acidic residues" evidence="1">
    <location>
        <begin position="125"/>
        <end position="142"/>
    </location>
</feature>
<dbReference type="SMART" id="SM01233">
    <property type="entry name" value="HABP4_PAI-RBP1"/>
    <property type="match status" value="1"/>
</dbReference>
<dbReference type="STRING" id="133381.A0A2T9ZAK7"/>
<feature type="domain" description="Hyaluronan/mRNA-binding protein" evidence="2">
    <location>
        <begin position="123"/>
        <end position="214"/>
    </location>
</feature>
<evidence type="ECO:0000313" key="3">
    <source>
        <dbReference type="EMBL" id="PVV01612.1"/>
    </source>
</evidence>
<dbReference type="InterPro" id="IPR006861">
    <property type="entry name" value="HABP4_PAIRBP1-bd"/>
</dbReference>
<gene>
    <name evidence="3" type="ORF">BB560_003963</name>
</gene>
<dbReference type="GO" id="GO:0005634">
    <property type="term" value="C:nucleus"/>
    <property type="evidence" value="ECO:0007669"/>
    <property type="project" value="TreeGrafter"/>
</dbReference>
<dbReference type="Pfam" id="PF04774">
    <property type="entry name" value="HABP4_PAI-RBP1"/>
    <property type="match status" value="1"/>
</dbReference>
<dbReference type="InterPro" id="IPR039764">
    <property type="entry name" value="HABP4/SERBP1-like"/>
</dbReference>
<dbReference type="GO" id="GO:0005737">
    <property type="term" value="C:cytoplasm"/>
    <property type="evidence" value="ECO:0007669"/>
    <property type="project" value="TreeGrafter"/>
</dbReference>
<comment type="caution">
    <text evidence="3">The sequence shown here is derived from an EMBL/GenBank/DDBJ whole genome shotgun (WGS) entry which is preliminary data.</text>
</comment>
<sequence length="303" mass="33070">MAESVASRNIFDLLKDDVPDAEVSFNISKTEPANKAKAPVKQASKPAASGAQKTERGSGSSRGQRRGAARSAGGEGRAPRGFVRDSTPGDRDGSDRPRGSSRGRPRPQGDSRRGRNAGAPSGGRRQFDRHSGTGLVDSEKKTKQGWLGDDEAVVKEGEEAEKQAVNDNAEETSEAPVPEEPVDNTKTLQEYLKEKMEKLQVASADKNIRKPNEGTDKSLLKSSKVILKEVEQFFIGKPATKAKKQPKVQREKVRVVLDTKFIPLEESHRRRDRPERGGRQGARRGKAPSAPRLNSDRDFPSLG</sequence>
<evidence type="ECO:0000259" key="2">
    <source>
        <dbReference type="SMART" id="SM01233"/>
    </source>
</evidence>
<evidence type="ECO:0000256" key="1">
    <source>
        <dbReference type="SAM" id="MobiDB-lite"/>
    </source>
</evidence>
<dbReference type="GO" id="GO:0003723">
    <property type="term" value="F:RNA binding"/>
    <property type="evidence" value="ECO:0007669"/>
    <property type="project" value="InterPro"/>
</dbReference>
<feature type="region of interest" description="Disordered" evidence="1">
    <location>
        <begin position="27"/>
        <end position="184"/>
    </location>
</feature>
<dbReference type="PANTHER" id="PTHR12299">
    <property type="entry name" value="HYALURONIC ACID-BINDING PROTEIN 4"/>
    <property type="match status" value="1"/>
</dbReference>
<dbReference type="Proteomes" id="UP000245609">
    <property type="component" value="Unassembled WGS sequence"/>
</dbReference>
<organism evidence="3 4">
    <name type="scientific">Smittium megazygosporum</name>
    <dbReference type="NCBI Taxonomy" id="133381"/>
    <lineage>
        <taxon>Eukaryota</taxon>
        <taxon>Fungi</taxon>
        <taxon>Fungi incertae sedis</taxon>
        <taxon>Zoopagomycota</taxon>
        <taxon>Kickxellomycotina</taxon>
        <taxon>Harpellomycetes</taxon>
        <taxon>Harpellales</taxon>
        <taxon>Legeriomycetaceae</taxon>
        <taxon>Smittium</taxon>
    </lineage>
</organism>
<dbReference type="EMBL" id="MBFS01000942">
    <property type="protein sequence ID" value="PVV01612.1"/>
    <property type="molecule type" value="Genomic_DNA"/>
</dbReference>
<feature type="compositionally biased region" description="Basic and acidic residues" evidence="1">
    <location>
        <begin position="259"/>
        <end position="278"/>
    </location>
</feature>
<feature type="compositionally biased region" description="Basic and acidic residues" evidence="1">
    <location>
        <begin position="152"/>
        <end position="164"/>
    </location>
</feature>
<accession>A0A2T9ZAK7</accession>
<dbReference type="PANTHER" id="PTHR12299:SF17">
    <property type="entry name" value="AT19571P-RELATED"/>
    <property type="match status" value="1"/>
</dbReference>
<dbReference type="AlphaFoldDB" id="A0A2T9ZAK7"/>